<name>E5ABL6_LEPMJ</name>
<dbReference type="EMBL" id="FP929138">
    <property type="protein sequence ID" value="CBY01057.1"/>
    <property type="molecule type" value="Genomic_DNA"/>
</dbReference>
<dbReference type="VEuPathDB" id="FungiDB:LEMA_P021870.1"/>
<dbReference type="HOGENOM" id="CLU_2979559_0_0_1"/>
<sequence length="58" mass="6796">MTNLPTIITFHRHARGYASGGMSYDHRFSVGRLGLYSKWLEYPCRFKSTSQRQIFIVI</sequence>
<dbReference type="InParanoid" id="E5ABL6"/>
<protein>
    <submittedName>
        <fullName evidence="1">Predicted protein</fullName>
    </submittedName>
</protein>
<proteinExistence type="predicted"/>
<organism evidence="2">
    <name type="scientific">Leptosphaeria maculans (strain JN3 / isolate v23.1.3 / race Av1-4-5-6-7-8)</name>
    <name type="common">Blackleg fungus</name>
    <name type="synonym">Phoma lingam</name>
    <dbReference type="NCBI Taxonomy" id="985895"/>
    <lineage>
        <taxon>Eukaryota</taxon>
        <taxon>Fungi</taxon>
        <taxon>Dikarya</taxon>
        <taxon>Ascomycota</taxon>
        <taxon>Pezizomycotina</taxon>
        <taxon>Dothideomycetes</taxon>
        <taxon>Pleosporomycetidae</taxon>
        <taxon>Pleosporales</taxon>
        <taxon>Pleosporineae</taxon>
        <taxon>Leptosphaeriaceae</taxon>
        <taxon>Plenodomus</taxon>
        <taxon>Plenodomus lingam/Leptosphaeria maculans species complex</taxon>
    </lineage>
</organism>
<dbReference type="Proteomes" id="UP000002668">
    <property type="component" value="Genome"/>
</dbReference>
<dbReference type="AlphaFoldDB" id="E5ABL6"/>
<gene>
    <name evidence="1" type="ORF">LEMA_P021870.1</name>
</gene>
<evidence type="ECO:0000313" key="1">
    <source>
        <dbReference type="EMBL" id="CBY01057.1"/>
    </source>
</evidence>
<evidence type="ECO:0000313" key="2">
    <source>
        <dbReference type="Proteomes" id="UP000002668"/>
    </source>
</evidence>
<reference evidence="2" key="1">
    <citation type="journal article" date="2011" name="Nat. Commun.">
        <title>Effector diversification within compartments of the Leptosphaeria maculans genome affected by Repeat-Induced Point mutations.</title>
        <authorList>
            <person name="Rouxel T."/>
            <person name="Grandaubert J."/>
            <person name="Hane J.K."/>
            <person name="Hoede C."/>
            <person name="van de Wouw A.P."/>
            <person name="Couloux A."/>
            <person name="Dominguez V."/>
            <person name="Anthouard V."/>
            <person name="Bally P."/>
            <person name="Bourras S."/>
            <person name="Cozijnsen A.J."/>
            <person name="Ciuffetti L.M."/>
            <person name="Degrave A."/>
            <person name="Dilmaghani A."/>
            <person name="Duret L."/>
            <person name="Fudal I."/>
            <person name="Goodwin S.B."/>
            <person name="Gout L."/>
            <person name="Glaser N."/>
            <person name="Linglin J."/>
            <person name="Kema G.H.J."/>
            <person name="Lapalu N."/>
            <person name="Lawrence C.B."/>
            <person name="May K."/>
            <person name="Meyer M."/>
            <person name="Ollivier B."/>
            <person name="Poulain J."/>
            <person name="Schoch C.L."/>
            <person name="Simon A."/>
            <person name="Spatafora J.W."/>
            <person name="Stachowiak A."/>
            <person name="Turgeon B.G."/>
            <person name="Tyler B.M."/>
            <person name="Vincent D."/>
            <person name="Weissenbach J."/>
            <person name="Amselem J."/>
            <person name="Quesneville H."/>
            <person name="Oliver R.P."/>
            <person name="Wincker P."/>
            <person name="Balesdent M.-H."/>
            <person name="Howlett B.J."/>
        </authorList>
    </citation>
    <scope>NUCLEOTIDE SEQUENCE [LARGE SCALE GENOMIC DNA]</scope>
    <source>
        <strain evidence="2">JN3 / isolate v23.1.3 / race Av1-4-5-6-7-8</strain>
    </source>
</reference>
<accession>E5ABL6</accession>
<keyword evidence="2" id="KW-1185">Reference proteome</keyword>